<comment type="caution">
    <text evidence="1">The sequence shown here is derived from an EMBL/GenBank/DDBJ whole genome shotgun (WGS) entry which is preliminary data.</text>
</comment>
<name>A0A0F9A5W4_9ZZZZ</name>
<gene>
    <name evidence="1" type="ORF">LCGC14_2611850</name>
</gene>
<dbReference type="EMBL" id="LAZR01044358">
    <property type="protein sequence ID" value="KKL04860.1"/>
    <property type="molecule type" value="Genomic_DNA"/>
</dbReference>
<proteinExistence type="predicted"/>
<organism evidence="1">
    <name type="scientific">marine sediment metagenome</name>
    <dbReference type="NCBI Taxonomy" id="412755"/>
    <lineage>
        <taxon>unclassified sequences</taxon>
        <taxon>metagenomes</taxon>
        <taxon>ecological metagenomes</taxon>
    </lineage>
</organism>
<reference evidence="1" key="1">
    <citation type="journal article" date="2015" name="Nature">
        <title>Complex archaea that bridge the gap between prokaryotes and eukaryotes.</title>
        <authorList>
            <person name="Spang A."/>
            <person name="Saw J.H."/>
            <person name="Jorgensen S.L."/>
            <person name="Zaremba-Niedzwiedzka K."/>
            <person name="Martijn J."/>
            <person name="Lind A.E."/>
            <person name="van Eijk R."/>
            <person name="Schleper C."/>
            <person name="Guy L."/>
            <person name="Ettema T.J."/>
        </authorList>
    </citation>
    <scope>NUCLEOTIDE SEQUENCE</scope>
</reference>
<sequence length="117" mass="12759">VNASLTKDTGGLKEVFKVRVVAGNRIEVEATKLIGALDLSLSGKLLDMTKPVTVVSGARTLYQGPAKPVVKVKLRDSEGYFYNRKKCLWEELSEIRRSAATRPARTRPAGKGEGKSK</sequence>
<accession>A0A0F9A5W4</accession>
<evidence type="ECO:0000313" key="1">
    <source>
        <dbReference type="EMBL" id="KKL04860.1"/>
    </source>
</evidence>
<dbReference type="AlphaFoldDB" id="A0A0F9A5W4"/>
<protein>
    <submittedName>
        <fullName evidence="1">Uncharacterized protein</fullName>
    </submittedName>
</protein>
<feature type="non-terminal residue" evidence="1">
    <location>
        <position position="1"/>
    </location>
</feature>